<dbReference type="SUPFAM" id="SSF57959">
    <property type="entry name" value="Leucine zipper domain"/>
    <property type="match status" value="1"/>
</dbReference>
<dbReference type="Pfam" id="PF07716">
    <property type="entry name" value="bZIP_2"/>
    <property type="match status" value="1"/>
</dbReference>
<dbReference type="InterPro" id="IPR046347">
    <property type="entry name" value="bZIP_sf"/>
</dbReference>
<dbReference type="PROSITE" id="PS50217">
    <property type="entry name" value="BZIP"/>
    <property type="match status" value="1"/>
</dbReference>
<dbReference type="EMBL" id="GL385397">
    <property type="protein sequence ID" value="EJT76561.1"/>
    <property type="molecule type" value="Genomic_DNA"/>
</dbReference>
<dbReference type="VEuPathDB" id="FungiDB:GGTG_06479"/>
<evidence type="ECO:0000259" key="2">
    <source>
        <dbReference type="PROSITE" id="PS50097"/>
    </source>
</evidence>
<feature type="region of interest" description="Disordered" evidence="1">
    <location>
        <begin position="424"/>
        <end position="443"/>
    </location>
</feature>
<dbReference type="SMART" id="SM00225">
    <property type="entry name" value="BTB"/>
    <property type="match status" value="1"/>
</dbReference>
<reference evidence="4" key="3">
    <citation type="submission" date="2010-09" db="EMBL/GenBank/DDBJ databases">
        <title>Annotation of Gaeumannomyces graminis var. tritici R3-111a-1.</title>
        <authorList>
            <consortium name="The Broad Institute Genome Sequencing Platform"/>
            <person name="Ma L.-J."/>
            <person name="Dead R."/>
            <person name="Young S.K."/>
            <person name="Zeng Q."/>
            <person name="Gargeya S."/>
            <person name="Fitzgerald M."/>
            <person name="Haas B."/>
            <person name="Abouelleil A."/>
            <person name="Alvarado L."/>
            <person name="Arachchi H.M."/>
            <person name="Berlin A."/>
            <person name="Brown A."/>
            <person name="Chapman S.B."/>
            <person name="Chen Z."/>
            <person name="Dunbar C."/>
            <person name="Freedman E."/>
            <person name="Gearin G."/>
            <person name="Gellesch M."/>
            <person name="Goldberg J."/>
            <person name="Griggs A."/>
            <person name="Gujja S."/>
            <person name="Heiman D."/>
            <person name="Howarth C."/>
            <person name="Larson L."/>
            <person name="Lui A."/>
            <person name="MacDonald P.J.P."/>
            <person name="Mehta T."/>
            <person name="Montmayeur A."/>
            <person name="Murphy C."/>
            <person name="Neiman D."/>
            <person name="Pearson M."/>
            <person name="Priest M."/>
            <person name="Roberts A."/>
            <person name="Saif S."/>
            <person name="Shea T."/>
            <person name="Shenoy N."/>
            <person name="Sisk P."/>
            <person name="Stolte C."/>
            <person name="Sykes S."/>
            <person name="Yandava C."/>
            <person name="Wortman J."/>
            <person name="Nusbaum C."/>
            <person name="Birren B."/>
        </authorList>
    </citation>
    <scope>NUCLEOTIDE SEQUENCE</scope>
    <source>
        <strain evidence="4">R3-111a-1</strain>
    </source>
</reference>
<dbReference type="RefSeq" id="XP_009222561.1">
    <property type="nucleotide sequence ID" value="XM_009224297.1"/>
</dbReference>
<dbReference type="Gene3D" id="3.30.710.10">
    <property type="entry name" value="Potassium Channel Kv1.1, Chain A"/>
    <property type="match status" value="1"/>
</dbReference>
<evidence type="ECO:0000256" key="1">
    <source>
        <dbReference type="SAM" id="MobiDB-lite"/>
    </source>
</evidence>
<dbReference type="Gene3D" id="1.20.5.170">
    <property type="match status" value="1"/>
</dbReference>
<dbReference type="SUPFAM" id="SSF54695">
    <property type="entry name" value="POZ domain"/>
    <property type="match status" value="1"/>
</dbReference>
<accession>J3NYX8</accession>
<dbReference type="CDD" id="cd14686">
    <property type="entry name" value="bZIP"/>
    <property type="match status" value="1"/>
</dbReference>
<dbReference type="InterPro" id="IPR004827">
    <property type="entry name" value="bZIP"/>
</dbReference>
<protein>
    <recommendedName>
        <fullName evidence="7">BZIP domain-containing protein</fullName>
    </recommendedName>
</protein>
<dbReference type="InterPro" id="IPR000210">
    <property type="entry name" value="BTB/POZ_dom"/>
</dbReference>
<feature type="compositionally biased region" description="Low complexity" evidence="1">
    <location>
        <begin position="434"/>
        <end position="443"/>
    </location>
</feature>
<dbReference type="HOGENOM" id="CLU_462344_0_0_1"/>
<dbReference type="SMART" id="SM00338">
    <property type="entry name" value="BRLZ"/>
    <property type="match status" value="1"/>
</dbReference>
<dbReference type="STRING" id="644352.J3NYX8"/>
<evidence type="ECO:0000313" key="5">
    <source>
        <dbReference type="EnsemblFungi" id="EJT76561"/>
    </source>
</evidence>
<dbReference type="CDD" id="cd18186">
    <property type="entry name" value="BTB_POZ_ZBTB_KLHL-like"/>
    <property type="match status" value="1"/>
</dbReference>
<proteinExistence type="predicted"/>
<reference evidence="4" key="2">
    <citation type="submission" date="2010-07" db="EMBL/GenBank/DDBJ databases">
        <authorList>
            <consortium name="The Broad Institute Genome Sequencing Platform"/>
            <consortium name="Broad Institute Genome Sequencing Center for Infectious Disease"/>
            <person name="Ma L.-J."/>
            <person name="Dead R."/>
            <person name="Young S."/>
            <person name="Zeng Q."/>
            <person name="Koehrsen M."/>
            <person name="Alvarado L."/>
            <person name="Berlin A."/>
            <person name="Chapman S.B."/>
            <person name="Chen Z."/>
            <person name="Freedman E."/>
            <person name="Gellesch M."/>
            <person name="Goldberg J."/>
            <person name="Griggs A."/>
            <person name="Gujja S."/>
            <person name="Heilman E.R."/>
            <person name="Heiman D."/>
            <person name="Hepburn T."/>
            <person name="Howarth C."/>
            <person name="Jen D."/>
            <person name="Larson L."/>
            <person name="Mehta T."/>
            <person name="Neiman D."/>
            <person name="Pearson M."/>
            <person name="Roberts A."/>
            <person name="Saif S."/>
            <person name="Shea T."/>
            <person name="Shenoy N."/>
            <person name="Sisk P."/>
            <person name="Stolte C."/>
            <person name="Sykes S."/>
            <person name="Walk T."/>
            <person name="White J."/>
            <person name="Yandava C."/>
            <person name="Haas B."/>
            <person name="Nusbaum C."/>
            <person name="Birren B."/>
        </authorList>
    </citation>
    <scope>NUCLEOTIDE SEQUENCE</scope>
    <source>
        <strain evidence="4">R3-111a-1</strain>
    </source>
</reference>
<dbReference type="EnsemblFungi" id="EJT76561">
    <property type="protein sequence ID" value="EJT76561"/>
    <property type="gene ID" value="GGTG_06479"/>
</dbReference>
<feature type="domain" description="BZIP" evidence="3">
    <location>
        <begin position="526"/>
        <end position="589"/>
    </location>
</feature>
<dbReference type="PANTHER" id="PTHR47843">
    <property type="entry name" value="BTB DOMAIN-CONTAINING PROTEIN-RELATED"/>
    <property type="match status" value="1"/>
</dbReference>
<sequence>MSGVRRSNSSGIGKLFLNGKYSDLIIRCQGTDFRVHRAIVCPQCPFLDAACSSGFREEYEGVIELPEDRPDVVQKFLEFLYTEDVSDPGFLESSPTSPASRSSPRLGFQLAIAGLPADEHHHQEQQGSTGHHHNYHPTHQQRSTMSQQRQDAGSHYAASGPSAAPRSDAIESLYLYMRLYAMADKYDVPALADLAAGRWERAARGGWRGVADWGADPRVADVLLELFDSTPPSWAIADTSASSHEDRLRGLARDLVASCYPAARQNVRPVMMAHPELAVGVLDRVLGITDEPPDMGFLPPLRLDSGSMTKMGFLFRLALGPSASASPPLWLPAPGSNRGFCYDENQQLTVNFDDGGDLTSPLFDLSSFPHQFEDSACAPLLPDLSNPTIDFLDQALWDSATVTLDPTTVFASVPPVPALALQSPDSFGDVETTPSLASSVSSLSPKEPLGDHLLFGDLVVAPSPARNASSSPAAVAEKPRASSSKTSKNKKMPPAPAMSVFSVNASSGGGRKRSREQSTADEDEDDVALADKRRRNNAAAAKYRQKKLDRISELEEVVADVSKERDELKLQLARRDEEIRILREMLIAKK</sequence>
<keyword evidence="6" id="KW-1185">Reference proteome</keyword>
<dbReference type="Pfam" id="PF00651">
    <property type="entry name" value="BTB"/>
    <property type="match status" value="1"/>
</dbReference>
<reference evidence="5" key="5">
    <citation type="submission" date="2018-04" db="UniProtKB">
        <authorList>
            <consortium name="EnsemblFungi"/>
        </authorList>
    </citation>
    <scope>IDENTIFICATION</scope>
    <source>
        <strain evidence="5">R3-111a-1</strain>
    </source>
</reference>
<organism evidence="4">
    <name type="scientific">Gaeumannomyces tritici (strain R3-111a-1)</name>
    <name type="common">Wheat and barley take-all root rot fungus</name>
    <name type="synonym">Gaeumannomyces graminis var. tritici</name>
    <dbReference type="NCBI Taxonomy" id="644352"/>
    <lineage>
        <taxon>Eukaryota</taxon>
        <taxon>Fungi</taxon>
        <taxon>Dikarya</taxon>
        <taxon>Ascomycota</taxon>
        <taxon>Pezizomycotina</taxon>
        <taxon>Sordariomycetes</taxon>
        <taxon>Sordariomycetidae</taxon>
        <taxon>Magnaporthales</taxon>
        <taxon>Magnaporthaceae</taxon>
        <taxon>Gaeumannomyces</taxon>
    </lineage>
</organism>
<feature type="compositionally biased region" description="Low complexity" evidence="1">
    <location>
        <begin position="465"/>
        <end position="476"/>
    </location>
</feature>
<reference evidence="5" key="4">
    <citation type="journal article" date="2015" name="G3 (Bethesda)">
        <title>Genome sequences of three phytopathogenic species of the Magnaporthaceae family of fungi.</title>
        <authorList>
            <person name="Okagaki L.H."/>
            <person name="Nunes C.C."/>
            <person name="Sailsbery J."/>
            <person name="Clay B."/>
            <person name="Brown D."/>
            <person name="John T."/>
            <person name="Oh Y."/>
            <person name="Young N."/>
            <person name="Fitzgerald M."/>
            <person name="Haas B.J."/>
            <person name="Zeng Q."/>
            <person name="Young S."/>
            <person name="Adiconis X."/>
            <person name="Fan L."/>
            <person name="Levin J.Z."/>
            <person name="Mitchell T.K."/>
            <person name="Okubara P.A."/>
            <person name="Farman M.L."/>
            <person name="Kohn L.M."/>
            <person name="Birren B."/>
            <person name="Ma L.-J."/>
            <person name="Dean R.A."/>
        </authorList>
    </citation>
    <scope>NUCLEOTIDE SEQUENCE</scope>
    <source>
        <strain evidence="5">R3-111a-1</strain>
    </source>
</reference>
<dbReference type="eggNOG" id="ENOG502SQDU">
    <property type="taxonomic scope" value="Eukaryota"/>
</dbReference>
<evidence type="ECO:0000313" key="4">
    <source>
        <dbReference type="EMBL" id="EJT76561.1"/>
    </source>
</evidence>
<dbReference type="Proteomes" id="UP000006039">
    <property type="component" value="Unassembled WGS sequence"/>
</dbReference>
<gene>
    <name evidence="5" type="primary">20346937</name>
    <name evidence="4" type="ORF">GGTG_06479</name>
</gene>
<dbReference type="PROSITE" id="PS50097">
    <property type="entry name" value="BTB"/>
    <property type="match status" value="1"/>
</dbReference>
<dbReference type="OrthoDB" id="1022638at2759"/>
<dbReference type="PANTHER" id="PTHR47843:SF5">
    <property type="entry name" value="BTB_POZ DOMAIN PROTEIN"/>
    <property type="match status" value="1"/>
</dbReference>
<evidence type="ECO:0000259" key="3">
    <source>
        <dbReference type="PROSITE" id="PS50217"/>
    </source>
</evidence>
<evidence type="ECO:0000313" key="6">
    <source>
        <dbReference type="Proteomes" id="UP000006039"/>
    </source>
</evidence>
<reference evidence="6" key="1">
    <citation type="submission" date="2010-07" db="EMBL/GenBank/DDBJ databases">
        <title>The genome sequence of Gaeumannomyces graminis var. tritici strain R3-111a-1.</title>
        <authorList>
            <consortium name="The Broad Institute Genome Sequencing Platform"/>
            <person name="Ma L.-J."/>
            <person name="Dead R."/>
            <person name="Young S."/>
            <person name="Zeng Q."/>
            <person name="Koehrsen M."/>
            <person name="Alvarado L."/>
            <person name="Berlin A."/>
            <person name="Chapman S.B."/>
            <person name="Chen Z."/>
            <person name="Freedman E."/>
            <person name="Gellesch M."/>
            <person name="Goldberg J."/>
            <person name="Griggs A."/>
            <person name="Gujja S."/>
            <person name="Heilman E.R."/>
            <person name="Heiman D."/>
            <person name="Hepburn T."/>
            <person name="Howarth C."/>
            <person name="Jen D."/>
            <person name="Larson L."/>
            <person name="Mehta T."/>
            <person name="Neiman D."/>
            <person name="Pearson M."/>
            <person name="Roberts A."/>
            <person name="Saif S."/>
            <person name="Shea T."/>
            <person name="Shenoy N."/>
            <person name="Sisk P."/>
            <person name="Stolte C."/>
            <person name="Sykes S."/>
            <person name="Walk T."/>
            <person name="White J."/>
            <person name="Yandava C."/>
            <person name="Haas B."/>
            <person name="Nusbaum C."/>
            <person name="Birren B."/>
        </authorList>
    </citation>
    <scope>NUCLEOTIDE SEQUENCE [LARGE SCALE GENOMIC DNA]</scope>
    <source>
        <strain evidence="6">R3-111a-1</strain>
    </source>
</reference>
<dbReference type="PROSITE" id="PS00036">
    <property type="entry name" value="BZIP_BASIC"/>
    <property type="match status" value="1"/>
</dbReference>
<name>J3NYX8_GAET3</name>
<dbReference type="InterPro" id="IPR011333">
    <property type="entry name" value="SKP1/BTB/POZ_sf"/>
</dbReference>
<feature type="domain" description="BTB" evidence="2">
    <location>
        <begin position="22"/>
        <end position="89"/>
    </location>
</feature>
<feature type="region of interest" description="Disordered" evidence="1">
    <location>
        <begin position="465"/>
        <end position="545"/>
    </location>
</feature>
<feature type="compositionally biased region" description="Acidic residues" evidence="1">
    <location>
        <begin position="519"/>
        <end position="528"/>
    </location>
</feature>
<evidence type="ECO:0008006" key="7">
    <source>
        <dbReference type="Google" id="ProtNLM"/>
    </source>
</evidence>
<dbReference type="GO" id="GO:0003700">
    <property type="term" value="F:DNA-binding transcription factor activity"/>
    <property type="evidence" value="ECO:0007669"/>
    <property type="project" value="InterPro"/>
</dbReference>
<feature type="region of interest" description="Disordered" evidence="1">
    <location>
        <begin position="119"/>
        <end position="165"/>
    </location>
</feature>
<feature type="compositionally biased region" description="Polar residues" evidence="1">
    <location>
        <begin position="137"/>
        <end position="151"/>
    </location>
</feature>
<dbReference type="AlphaFoldDB" id="J3NYX8"/>
<dbReference type="GeneID" id="20346937"/>